<dbReference type="GO" id="GO:0005524">
    <property type="term" value="F:ATP binding"/>
    <property type="evidence" value="ECO:0007669"/>
    <property type="project" value="UniProtKB-KW"/>
</dbReference>
<dbReference type="EC" id="2.7.1.23" evidence="2"/>
<dbReference type="Proteomes" id="UP000663874">
    <property type="component" value="Unassembled WGS sequence"/>
</dbReference>
<dbReference type="Pfam" id="PF01513">
    <property type="entry name" value="NAD_kinase"/>
    <property type="match status" value="1"/>
</dbReference>
<dbReference type="PANTHER" id="PTHR20275:SF0">
    <property type="entry name" value="NAD KINASE"/>
    <property type="match status" value="1"/>
</dbReference>
<keyword evidence="3" id="KW-0808">Transferase</keyword>
<dbReference type="Gene3D" id="2.60.200.30">
    <property type="entry name" value="Probable inorganic polyphosphate/atp-NAD kinase, domain 2"/>
    <property type="match status" value="1"/>
</dbReference>
<dbReference type="PANTHER" id="PTHR20275">
    <property type="entry name" value="NAD KINASE"/>
    <property type="match status" value="1"/>
</dbReference>
<comment type="caution">
    <text evidence="10">The sequence shown here is derived from an EMBL/GenBank/DDBJ whole genome shotgun (WGS) entry which is preliminary data.</text>
</comment>
<dbReference type="Gene3D" id="3.40.50.10330">
    <property type="entry name" value="Probable inorganic polyphosphate/atp-NAD kinase, domain 1"/>
    <property type="match status" value="1"/>
</dbReference>
<organism evidence="10 11">
    <name type="scientific">Rotaria sordida</name>
    <dbReference type="NCBI Taxonomy" id="392033"/>
    <lineage>
        <taxon>Eukaryota</taxon>
        <taxon>Metazoa</taxon>
        <taxon>Spiralia</taxon>
        <taxon>Gnathifera</taxon>
        <taxon>Rotifera</taxon>
        <taxon>Eurotatoria</taxon>
        <taxon>Bdelloidea</taxon>
        <taxon>Philodinida</taxon>
        <taxon>Philodinidae</taxon>
        <taxon>Rotaria</taxon>
    </lineage>
</organism>
<reference evidence="10" key="1">
    <citation type="submission" date="2021-02" db="EMBL/GenBank/DDBJ databases">
        <authorList>
            <person name="Nowell W R."/>
        </authorList>
    </citation>
    <scope>NUCLEOTIDE SEQUENCE</scope>
</reference>
<evidence type="ECO:0000256" key="4">
    <source>
        <dbReference type="ARBA" id="ARBA00022741"/>
    </source>
</evidence>
<dbReference type="GO" id="GO:0003951">
    <property type="term" value="F:NAD+ kinase activity"/>
    <property type="evidence" value="ECO:0007669"/>
    <property type="project" value="UniProtKB-EC"/>
</dbReference>
<dbReference type="InterPro" id="IPR016064">
    <property type="entry name" value="NAD/diacylglycerol_kinase_sf"/>
</dbReference>
<feature type="compositionally biased region" description="Basic and acidic residues" evidence="9">
    <location>
        <begin position="452"/>
        <end position="462"/>
    </location>
</feature>
<keyword evidence="7" id="KW-0521">NADP</keyword>
<evidence type="ECO:0000256" key="5">
    <source>
        <dbReference type="ARBA" id="ARBA00022777"/>
    </source>
</evidence>
<evidence type="ECO:0000256" key="3">
    <source>
        <dbReference type="ARBA" id="ARBA00022679"/>
    </source>
</evidence>
<dbReference type="SUPFAM" id="SSF111331">
    <property type="entry name" value="NAD kinase/diacylglycerol kinase-like"/>
    <property type="match status" value="1"/>
</dbReference>
<gene>
    <name evidence="10" type="ORF">FNK824_LOCUS27174</name>
</gene>
<sequence length="486" mass="53580">MNQGSKHDIFTSSHQRRAQNANENVPPVLDHESNESGVSHNNETLNNSNREVMKESEDDCVLPPLPKISRRPKLGATGRTHSVFAPSPRCNFGPKGTLKKIQNDEELIVIQDPSSQRLHWNAPPSNILIIRKPGLSTLPEFQILVVKLLKRRLNVFVASSDRAQVPFDSDADLKESFERCIPFDQKNDLNKIDLVICLGGDGTLLHASSVFQKNCPPVLSFSMGSLGFLTPFDFQFHDKILDEALSGKVAVLLRTRLNCTIIKGGLNNLSPSDTPDLSSQTSETSTSSDVDDALNLALNEVVIDRGPNPYLSNIDLYINDKFITKVQGDGLIISTPTGSTAYGMAAGASMVHPSVPAMVLCPICPHSLSFRPIVVPAGIDLTVKVAEDARLTAWLSVDGRNRLELLQNDSVKMTTSIHPVPCICRFDQVGDWFQSLADILHWNIRKPQLSFDTKKKTQHPEEIPTQGEEQVKTQDGEQVKTQDGNK</sequence>
<comment type="similarity">
    <text evidence="1">Belongs to the NAD kinase family.</text>
</comment>
<dbReference type="InterPro" id="IPR002504">
    <property type="entry name" value="NADK"/>
</dbReference>
<keyword evidence="8" id="KW-0520">NAD</keyword>
<evidence type="ECO:0000256" key="9">
    <source>
        <dbReference type="SAM" id="MobiDB-lite"/>
    </source>
</evidence>
<dbReference type="InterPro" id="IPR017437">
    <property type="entry name" value="ATP-NAD_kinase_PpnK-typ_C"/>
</dbReference>
<keyword evidence="4" id="KW-0547">Nucleotide-binding</keyword>
<evidence type="ECO:0000256" key="7">
    <source>
        <dbReference type="ARBA" id="ARBA00022857"/>
    </source>
</evidence>
<evidence type="ECO:0000313" key="11">
    <source>
        <dbReference type="Proteomes" id="UP000663874"/>
    </source>
</evidence>
<evidence type="ECO:0000256" key="1">
    <source>
        <dbReference type="ARBA" id="ARBA00010995"/>
    </source>
</evidence>
<evidence type="ECO:0000256" key="6">
    <source>
        <dbReference type="ARBA" id="ARBA00022840"/>
    </source>
</evidence>
<dbReference type="InterPro" id="IPR017438">
    <property type="entry name" value="ATP-NAD_kinase_N"/>
</dbReference>
<dbReference type="AlphaFoldDB" id="A0A819PY59"/>
<keyword evidence="5" id="KW-0418">Kinase</keyword>
<evidence type="ECO:0000313" key="10">
    <source>
        <dbReference type="EMBL" id="CAF4022804.1"/>
    </source>
</evidence>
<dbReference type="GO" id="GO:0006741">
    <property type="term" value="P:NADP+ biosynthetic process"/>
    <property type="evidence" value="ECO:0007669"/>
    <property type="project" value="InterPro"/>
</dbReference>
<feature type="region of interest" description="Disordered" evidence="9">
    <location>
        <begin position="451"/>
        <end position="486"/>
    </location>
</feature>
<proteinExistence type="inferred from homology"/>
<protein>
    <recommendedName>
        <fullName evidence="2">NAD(+) kinase</fullName>
        <ecNumber evidence="2">2.7.1.23</ecNumber>
    </recommendedName>
</protein>
<dbReference type="FunFam" id="2.60.200.30:FF:000009">
    <property type="entry name" value="Poly(P)/ATP NAD kinase"/>
    <property type="match status" value="1"/>
</dbReference>
<keyword evidence="6" id="KW-0067">ATP-binding</keyword>
<dbReference type="EMBL" id="CAJOBE010006972">
    <property type="protein sequence ID" value="CAF4022804.1"/>
    <property type="molecule type" value="Genomic_DNA"/>
</dbReference>
<feature type="compositionally biased region" description="Basic and acidic residues" evidence="9">
    <location>
        <begin position="469"/>
        <end position="486"/>
    </location>
</feature>
<name>A0A819PY59_9BILA</name>
<feature type="region of interest" description="Disordered" evidence="9">
    <location>
        <begin position="1"/>
        <end position="89"/>
    </location>
</feature>
<dbReference type="HAMAP" id="MF_00361">
    <property type="entry name" value="NAD_kinase"/>
    <property type="match status" value="1"/>
</dbReference>
<evidence type="ECO:0000256" key="2">
    <source>
        <dbReference type="ARBA" id="ARBA00012120"/>
    </source>
</evidence>
<accession>A0A819PY59</accession>
<evidence type="ECO:0000256" key="8">
    <source>
        <dbReference type="ARBA" id="ARBA00023027"/>
    </source>
</evidence>
<dbReference type="GO" id="GO:0019674">
    <property type="term" value="P:NAD+ metabolic process"/>
    <property type="evidence" value="ECO:0007669"/>
    <property type="project" value="InterPro"/>
</dbReference>
<dbReference type="Pfam" id="PF20143">
    <property type="entry name" value="NAD_kinase_C"/>
    <property type="match status" value="1"/>
</dbReference>
<feature type="compositionally biased region" description="Polar residues" evidence="9">
    <location>
        <begin position="10"/>
        <end position="23"/>
    </location>
</feature>
<feature type="compositionally biased region" description="Polar residues" evidence="9">
    <location>
        <begin position="35"/>
        <end position="50"/>
    </location>
</feature>